<keyword evidence="1" id="KW-0472">Membrane</keyword>
<dbReference type="PANTHER" id="PTHR30093:SF7">
    <property type="entry name" value="MSHA MAJOR PILIN SUBUNIT MSHA"/>
    <property type="match status" value="1"/>
</dbReference>
<reference evidence="3" key="1">
    <citation type="journal article" date="2019" name="Int. J. Syst. Evol. Microbiol.">
        <title>The Global Catalogue of Microorganisms (GCM) 10K type strain sequencing project: providing services to taxonomists for standard genome sequencing and annotation.</title>
        <authorList>
            <consortium name="The Broad Institute Genomics Platform"/>
            <consortium name="The Broad Institute Genome Sequencing Center for Infectious Disease"/>
            <person name="Wu L."/>
            <person name="Ma J."/>
        </authorList>
    </citation>
    <scope>NUCLEOTIDE SEQUENCE [LARGE SCALE GENOMIC DNA]</scope>
    <source>
        <strain evidence="3">KCTC 52277</strain>
    </source>
</reference>
<dbReference type="PANTHER" id="PTHR30093">
    <property type="entry name" value="GENERAL SECRETION PATHWAY PROTEIN G"/>
    <property type="match status" value="1"/>
</dbReference>
<dbReference type="InterPro" id="IPR045584">
    <property type="entry name" value="Pilin-like"/>
</dbReference>
<proteinExistence type="predicted"/>
<organism evidence="2 3">
    <name type="scientific">Shewanella submarina</name>
    <dbReference type="NCBI Taxonomy" id="2016376"/>
    <lineage>
        <taxon>Bacteria</taxon>
        <taxon>Pseudomonadati</taxon>
        <taxon>Pseudomonadota</taxon>
        <taxon>Gammaproteobacteria</taxon>
        <taxon>Alteromonadales</taxon>
        <taxon>Shewanellaceae</taxon>
        <taxon>Shewanella</taxon>
    </lineage>
</organism>
<dbReference type="Proteomes" id="UP001595621">
    <property type="component" value="Unassembled WGS sequence"/>
</dbReference>
<dbReference type="SUPFAM" id="SSF54523">
    <property type="entry name" value="Pili subunits"/>
    <property type="match status" value="1"/>
</dbReference>
<dbReference type="Gene3D" id="3.30.700.10">
    <property type="entry name" value="Glycoprotein, Type 4 Pilin"/>
    <property type="match status" value="1"/>
</dbReference>
<feature type="transmembrane region" description="Helical" evidence="1">
    <location>
        <begin position="7"/>
        <end position="27"/>
    </location>
</feature>
<keyword evidence="1" id="KW-1133">Transmembrane helix</keyword>
<evidence type="ECO:0000313" key="3">
    <source>
        <dbReference type="Proteomes" id="UP001595621"/>
    </source>
</evidence>
<name>A0ABV7GCX1_9GAMM</name>
<gene>
    <name evidence="2" type="ORF">ACFOE0_09140</name>
</gene>
<dbReference type="EMBL" id="JBHRTD010000012">
    <property type="protein sequence ID" value="MFC3138346.1"/>
    <property type="molecule type" value="Genomic_DNA"/>
</dbReference>
<sequence length="173" mass="17781">MKKQNGFTLIELVVVIIILGILAVVAAPKFINLSSDAREAALQGVAGSIKGANAMVHAKAQVAGVAEEPTANVNLNGTAFVAAAGKAVTPETFGVVYGYIPATQEALRTALELDVKEWDIAADAGVAKSAPETKADELSINIKQKDAPNGCYVTYTQAGEGVAPVVEVVETGC</sequence>
<dbReference type="InterPro" id="IPR012902">
    <property type="entry name" value="N_methyl_site"/>
</dbReference>
<evidence type="ECO:0000313" key="2">
    <source>
        <dbReference type="EMBL" id="MFC3138346.1"/>
    </source>
</evidence>
<dbReference type="NCBIfam" id="TIGR02532">
    <property type="entry name" value="IV_pilin_GFxxxE"/>
    <property type="match status" value="1"/>
</dbReference>
<evidence type="ECO:0000256" key="1">
    <source>
        <dbReference type="SAM" id="Phobius"/>
    </source>
</evidence>
<protein>
    <submittedName>
        <fullName evidence="2">Type II secretion system protein</fullName>
    </submittedName>
</protein>
<dbReference type="Pfam" id="PF07963">
    <property type="entry name" value="N_methyl"/>
    <property type="match status" value="1"/>
</dbReference>
<keyword evidence="1" id="KW-0812">Transmembrane</keyword>
<accession>A0ABV7GCX1</accession>
<dbReference type="RefSeq" id="WP_283106421.1">
    <property type="nucleotide sequence ID" value="NZ_JAKILF010000003.1"/>
</dbReference>
<keyword evidence="3" id="KW-1185">Reference proteome</keyword>
<comment type="caution">
    <text evidence="2">The sequence shown here is derived from an EMBL/GenBank/DDBJ whole genome shotgun (WGS) entry which is preliminary data.</text>
</comment>